<keyword evidence="1" id="KW-0175">Coiled coil</keyword>
<feature type="non-terminal residue" evidence="3">
    <location>
        <position position="1"/>
    </location>
</feature>
<comment type="caution">
    <text evidence="3">The sequence shown here is derived from an EMBL/GenBank/DDBJ whole genome shotgun (WGS) entry which is preliminary data.</text>
</comment>
<name>X1AHN4_9ZZZZ</name>
<evidence type="ECO:0000313" key="3">
    <source>
        <dbReference type="EMBL" id="GAG72213.1"/>
    </source>
</evidence>
<feature type="region of interest" description="Disordered" evidence="2">
    <location>
        <begin position="1"/>
        <end position="21"/>
    </location>
</feature>
<dbReference type="EMBL" id="BART01003118">
    <property type="protein sequence ID" value="GAG72213.1"/>
    <property type="molecule type" value="Genomic_DNA"/>
</dbReference>
<feature type="coiled-coil region" evidence="1">
    <location>
        <begin position="21"/>
        <end position="78"/>
    </location>
</feature>
<feature type="compositionally biased region" description="Gly residues" evidence="2">
    <location>
        <begin position="1"/>
        <end position="15"/>
    </location>
</feature>
<accession>X1AHN4</accession>
<dbReference type="AlphaFoldDB" id="X1AHN4"/>
<reference evidence="3" key="1">
    <citation type="journal article" date="2014" name="Front. Microbiol.">
        <title>High frequency of phylogenetically diverse reductive dehalogenase-homologous genes in deep subseafloor sedimentary metagenomes.</title>
        <authorList>
            <person name="Kawai M."/>
            <person name="Futagami T."/>
            <person name="Toyoda A."/>
            <person name="Takaki Y."/>
            <person name="Nishi S."/>
            <person name="Hori S."/>
            <person name="Arai W."/>
            <person name="Tsubouchi T."/>
            <person name="Morono Y."/>
            <person name="Uchiyama I."/>
            <person name="Ito T."/>
            <person name="Fujiyama A."/>
            <person name="Inagaki F."/>
            <person name="Takami H."/>
        </authorList>
    </citation>
    <scope>NUCLEOTIDE SEQUENCE</scope>
    <source>
        <strain evidence="3">Expedition CK06-06</strain>
    </source>
</reference>
<sequence length="388" mass="42709">AGGAAGGAAGGGGDEPPGDEMERLKQSFNASQQRFKDLMAQAESQKGIEAFDEALDKLQEAMNELERFSDKAEKMKASAPDSSALRSMEAVIERSYKNTADLIIAIENVRDSIPEIEKVSGLGMDFEVTGDPLVDLRQYQTFARDVNLNYNKMFVDLPKRAQDILKKLETEGQQGYKKAPAEFRDAIKSANISGSKELDAWKLYHLAKVEYLISEAERWKKEAEKLKSAGEPRKASEAFAQARSSLEEAQKSAIATLPKRKTTPYLTGGPHGAASRYFSTPLAESAGISIGDEEALRASQQEYKEVRPGGELSRAFQLATSPEKIDFGGQNLPKNLASLKKLVLIFDDLTMANKTMIEQGDQLQQAWDFQRLSIPISVRGVPNCFSRS</sequence>
<proteinExistence type="predicted"/>
<protein>
    <submittedName>
        <fullName evidence="3">Uncharacterized protein</fullName>
    </submittedName>
</protein>
<gene>
    <name evidence="3" type="ORF">S01H4_08867</name>
</gene>
<evidence type="ECO:0000256" key="2">
    <source>
        <dbReference type="SAM" id="MobiDB-lite"/>
    </source>
</evidence>
<evidence type="ECO:0000256" key="1">
    <source>
        <dbReference type="SAM" id="Coils"/>
    </source>
</evidence>
<organism evidence="3">
    <name type="scientific">marine sediment metagenome</name>
    <dbReference type="NCBI Taxonomy" id="412755"/>
    <lineage>
        <taxon>unclassified sequences</taxon>
        <taxon>metagenomes</taxon>
        <taxon>ecological metagenomes</taxon>
    </lineage>
</organism>